<evidence type="ECO:0000313" key="2">
    <source>
        <dbReference type="EnsemblMetazoa" id="GPAI000568-PA"/>
    </source>
</evidence>
<dbReference type="InterPro" id="IPR036690">
    <property type="entry name" value="Fdx_antiC-bd_sf"/>
</dbReference>
<organism evidence="2 3">
    <name type="scientific">Glossina pallidipes</name>
    <name type="common">Tsetse fly</name>
    <dbReference type="NCBI Taxonomy" id="7398"/>
    <lineage>
        <taxon>Eukaryota</taxon>
        <taxon>Metazoa</taxon>
        <taxon>Ecdysozoa</taxon>
        <taxon>Arthropoda</taxon>
        <taxon>Hexapoda</taxon>
        <taxon>Insecta</taxon>
        <taxon>Pterygota</taxon>
        <taxon>Neoptera</taxon>
        <taxon>Endopterygota</taxon>
        <taxon>Diptera</taxon>
        <taxon>Brachycera</taxon>
        <taxon>Muscomorpha</taxon>
        <taxon>Hippoboscoidea</taxon>
        <taxon>Glossinidae</taxon>
        <taxon>Glossina</taxon>
    </lineage>
</organism>
<evidence type="ECO:0000313" key="3">
    <source>
        <dbReference type="Proteomes" id="UP000092445"/>
    </source>
</evidence>
<dbReference type="Proteomes" id="UP000092445">
    <property type="component" value="Unassembled WGS sequence"/>
</dbReference>
<feature type="domain" description="FDX-ACB" evidence="1">
    <location>
        <begin position="10"/>
        <end position="100"/>
    </location>
</feature>
<name>A0A1A9Z0U9_GLOPL</name>
<dbReference type="SUPFAM" id="SSF54991">
    <property type="entry name" value="Anticodon-binding domain of PheRS"/>
    <property type="match status" value="1"/>
</dbReference>
<dbReference type="VEuPathDB" id="VectorBase:GPAI000568"/>
<protein>
    <submittedName>
        <fullName evidence="2">FDX-ACB domain-containing protein</fullName>
    </submittedName>
</protein>
<reference evidence="2" key="2">
    <citation type="submission" date="2020-05" db="UniProtKB">
        <authorList>
            <consortium name="EnsemblMetazoa"/>
        </authorList>
    </citation>
    <scope>IDENTIFICATION</scope>
    <source>
        <strain evidence="2">IAEA</strain>
    </source>
</reference>
<dbReference type="InterPro" id="IPR005121">
    <property type="entry name" value="Fdx_antiC-bd"/>
</dbReference>
<reference evidence="3" key="1">
    <citation type="submission" date="2014-03" db="EMBL/GenBank/DDBJ databases">
        <authorList>
            <person name="Aksoy S."/>
            <person name="Warren W."/>
            <person name="Wilson R.K."/>
        </authorList>
    </citation>
    <scope>NUCLEOTIDE SEQUENCE [LARGE SCALE GENOMIC DNA]</scope>
    <source>
        <strain evidence="3">IAEA</strain>
    </source>
</reference>
<proteinExistence type="predicted"/>
<dbReference type="Pfam" id="PF03147">
    <property type="entry name" value="FDX-ACB"/>
    <property type="match status" value="1"/>
</dbReference>
<dbReference type="Gene3D" id="3.30.70.380">
    <property type="entry name" value="Ferrodoxin-fold anticodon-binding domain"/>
    <property type="match status" value="1"/>
</dbReference>
<dbReference type="PROSITE" id="PS51447">
    <property type="entry name" value="FDX_ACB"/>
    <property type="match status" value="1"/>
</dbReference>
<accession>A0A1A9Z0U9</accession>
<dbReference type="SMART" id="SM00896">
    <property type="entry name" value="FDX-ACB"/>
    <property type="match status" value="1"/>
</dbReference>
<evidence type="ECO:0000259" key="1">
    <source>
        <dbReference type="PROSITE" id="PS51447"/>
    </source>
</evidence>
<sequence>MHWKLKKEKLDFYDIKGDVEALIGINTIDIIQACKNEIKSKLVDIKIFDLYQGGEIKEGFKSVSLRLILQDCHTMTNKEISMIVEKCIRILKNKFHAEIRHIPEV</sequence>
<keyword evidence="3" id="KW-1185">Reference proteome</keyword>
<dbReference type="AlphaFoldDB" id="A0A1A9Z0U9"/>
<dbReference type="EnsemblMetazoa" id="GPAI000568-RA">
    <property type="protein sequence ID" value="GPAI000568-PA"/>
    <property type="gene ID" value="GPAI000568"/>
</dbReference>